<dbReference type="EMBL" id="CP093343">
    <property type="protein sequence ID" value="WOG83104.1"/>
    <property type="molecule type" value="Genomic_DNA"/>
</dbReference>
<feature type="domain" description="Inhibitor I9" evidence="3">
    <location>
        <begin position="43"/>
        <end position="119"/>
    </location>
</feature>
<evidence type="ECO:0000259" key="3">
    <source>
        <dbReference type="Pfam" id="PF05922"/>
    </source>
</evidence>
<keyword evidence="5" id="KW-1185">Reference proteome</keyword>
<dbReference type="InterPro" id="IPR010259">
    <property type="entry name" value="S8pro/Inhibitor_I9"/>
</dbReference>
<evidence type="ECO:0000256" key="1">
    <source>
        <dbReference type="ARBA" id="ARBA00011073"/>
    </source>
</evidence>
<dbReference type="GO" id="GO:0004252">
    <property type="term" value="F:serine-type endopeptidase activity"/>
    <property type="evidence" value="ECO:0007669"/>
    <property type="project" value="InterPro"/>
</dbReference>
<dbReference type="SUPFAM" id="SSF52743">
    <property type="entry name" value="Subtilisin-like"/>
    <property type="match status" value="1"/>
</dbReference>
<dbReference type="AlphaFoldDB" id="A0AAF0W4S6"/>
<protein>
    <recommendedName>
        <fullName evidence="3">Inhibitor I9 domain-containing protein</fullName>
    </recommendedName>
</protein>
<reference evidence="4" key="1">
    <citation type="journal article" date="2016" name="Nat. Genet.">
        <title>A high-quality carrot genome assembly provides new insights into carotenoid accumulation and asterid genome evolution.</title>
        <authorList>
            <person name="Iorizzo M."/>
            <person name="Ellison S."/>
            <person name="Senalik D."/>
            <person name="Zeng P."/>
            <person name="Satapoomin P."/>
            <person name="Huang J."/>
            <person name="Bowman M."/>
            <person name="Iovene M."/>
            <person name="Sanseverino W."/>
            <person name="Cavagnaro P."/>
            <person name="Yildiz M."/>
            <person name="Macko-Podgorni A."/>
            <person name="Moranska E."/>
            <person name="Grzebelus E."/>
            <person name="Grzebelus D."/>
            <person name="Ashrafi H."/>
            <person name="Zheng Z."/>
            <person name="Cheng S."/>
            <person name="Spooner D."/>
            <person name="Van Deynze A."/>
            <person name="Simon P."/>
        </authorList>
    </citation>
    <scope>NUCLEOTIDE SEQUENCE</scope>
    <source>
        <tissue evidence="4">Leaf</tissue>
    </source>
</reference>
<organism evidence="4 5">
    <name type="scientific">Daucus carota subsp. sativus</name>
    <name type="common">Carrot</name>
    <dbReference type="NCBI Taxonomy" id="79200"/>
    <lineage>
        <taxon>Eukaryota</taxon>
        <taxon>Viridiplantae</taxon>
        <taxon>Streptophyta</taxon>
        <taxon>Embryophyta</taxon>
        <taxon>Tracheophyta</taxon>
        <taxon>Spermatophyta</taxon>
        <taxon>Magnoliopsida</taxon>
        <taxon>eudicotyledons</taxon>
        <taxon>Gunneridae</taxon>
        <taxon>Pentapetalae</taxon>
        <taxon>asterids</taxon>
        <taxon>campanulids</taxon>
        <taxon>Apiales</taxon>
        <taxon>Apiaceae</taxon>
        <taxon>Apioideae</taxon>
        <taxon>Scandiceae</taxon>
        <taxon>Daucinae</taxon>
        <taxon>Daucus</taxon>
        <taxon>Daucus sect. Daucus</taxon>
    </lineage>
</organism>
<dbReference type="Gene3D" id="3.40.50.200">
    <property type="entry name" value="Peptidase S8/S53 domain"/>
    <property type="match status" value="1"/>
</dbReference>
<dbReference type="Pfam" id="PF05922">
    <property type="entry name" value="Inhibitor_I9"/>
    <property type="match status" value="1"/>
</dbReference>
<evidence type="ECO:0000256" key="2">
    <source>
        <dbReference type="ARBA" id="ARBA00022729"/>
    </source>
</evidence>
<dbReference type="Gene3D" id="3.30.70.80">
    <property type="entry name" value="Peptidase S8 propeptide/proteinase inhibitor I9"/>
    <property type="match status" value="1"/>
</dbReference>
<name>A0AAF0W4S6_DAUCS</name>
<dbReference type="InterPro" id="IPR036852">
    <property type="entry name" value="Peptidase_S8/S53_dom_sf"/>
</dbReference>
<accession>A0AAF0W4S6</accession>
<evidence type="ECO:0000313" key="5">
    <source>
        <dbReference type="Proteomes" id="UP000077755"/>
    </source>
</evidence>
<dbReference type="PANTHER" id="PTHR10795">
    <property type="entry name" value="PROPROTEIN CONVERTASE SUBTILISIN/KEXIN"/>
    <property type="match status" value="1"/>
</dbReference>
<keyword evidence="2" id="KW-0732">Signal</keyword>
<dbReference type="InterPro" id="IPR037045">
    <property type="entry name" value="S8pro/Inhibitor_I9_sf"/>
</dbReference>
<dbReference type="GO" id="GO:0006508">
    <property type="term" value="P:proteolysis"/>
    <property type="evidence" value="ECO:0007669"/>
    <property type="project" value="InterPro"/>
</dbReference>
<sequence length="213" mass="24617">MCCCFLSLLFCVGSRLRMDLAVFYCFLRMSLCIVKYELFVEIYIVYMGALPPQTYSPSSHHFNILMEVYGNSDIAEASFVRSYKRSFNGFAVYLTDQERQKIAEHEAVVSVFKSKTLHTQTTRSWDFMGFSEKVHRNAGYESNVIIGVIDTGIWPESQSFSDKNFGPVPAKWKGACVGGHNFTCNKYEVLIHRVTYWGRLATLIFQKYIRTYF</sequence>
<reference evidence="4" key="2">
    <citation type="submission" date="2022-03" db="EMBL/GenBank/DDBJ databases">
        <title>Draft title - Genomic analysis of global carrot germplasm unveils the trajectory of domestication and the origin of high carotenoid orange carrot.</title>
        <authorList>
            <person name="Iorizzo M."/>
            <person name="Ellison S."/>
            <person name="Senalik D."/>
            <person name="Macko-Podgorni A."/>
            <person name="Grzebelus D."/>
            <person name="Bostan H."/>
            <person name="Rolling W."/>
            <person name="Curaba J."/>
            <person name="Simon P."/>
        </authorList>
    </citation>
    <scope>NUCLEOTIDE SEQUENCE</scope>
    <source>
        <tissue evidence="4">Leaf</tissue>
    </source>
</reference>
<comment type="similarity">
    <text evidence="1">Belongs to the peptidase S8 family.</text>
</comment>
<dbReference type="Proteomes" id="UP000077755">
    <property type="component" value="Chromosome 1"/>
</dbReference>
<evidence type="ECO:0000313" key="4">
    <source>
        <dbReference type="EMBL" id="WOG83104.1"/>
    </source>
</evidence>
<gene>
    <name evidence="4" type="ORF">DCAR_0102278</name>
</gene>
<proteinExistence type="inferred from homology"/>
<dbReference type="InterPro" id="IPR045051">
    <property type="entry name" value="SBT"/>
</dbReference>